<evidence type="ECO:0000259" key="1">
    <source>
        <dbReference type="Pfam" id="PF00561"/>
    </source>
</evidence>
<protein>
    <submittedName>
        <fullName evidence="2">Alpha/beta fold hydrolase</fullName>
    </submittedName>
</protein>
<dbReference type="Pfam" id="PF00561">
    <property type="entry name" value="Abhydrolase_1"/>
    <property type="match status" value="1"/>
</dbReference>
<dbReference type="PANTHER" id="PTHR43433">
    <property type="entry name" value="HYDROLASE, ALPHA/BETA FOLD FAMILY PROTEIN"/>
    <property type="match status" value="1"/>
</dbReference>
<gene>
    <name evidence="2" type="ORF">F2P44_07550</name>
</gene>
<evidence type="ECO:0000313" key="3">
    <source>
        <dbReference type="Proteomes" id="UP000621455"/>
    </source>
</evidence>
<dbReference type="Gene3D" id="3.40.50.1820">
    <property type="entry name" value="alpha/beta hydrolase"/>
    <property type="match status" value="1"/>
</dbReference>
<dbReference type="RefSeq" id="WP_167086091.1">
    <property type="nucleotide sequence ID" value="NZ_WHJG01000005.1"/>
</dbReference>
<accession>A0ABX0NBK0</accession>
<reference evidence="2 3" key="1">
    <citation type="submission" date="2019-10" db="EMBL/GenBank/DDBJ databases">
        <title>Taxonomy of Antarctic Massilia spp.: description of Massilia rubra sp. nov., Massilia aquatica sp. nov., Massilia mucilaginosa sp. nov., Massilia frigida sp. nov. isolated from streams, lakes and regoliths.</title>
        <authorList>
            <person name="Holochova P."/>
            <person name="Sedlacek I."/>
            <person name="Kralova S."/>
            <person name="Maslanova I."/>
            <person name="Busse H.-J."/>
            <person name="Stankova E."/>
            <person name="Vrbovska V."/>
            <person name="Kovarovic V."/>
            <person name="Bartak M."/>
            <person name="Svec P."/>
            <person name="Pantucek R."/>
        </authorList>
    </citation>
    <scope>NUCLEOTIDE SEQUENCE [LARGE SCALE GENOMIC DNA]</scope>
    <source>
        <strain evidence="2 3">CCM 8695</strain>
    </source>
</reference>
<name>A0ABX0NBK0_9BURK</name>
<dbReference type="Proteomes" id="UP000621455">
    <property type="component" value="Unassembled WGS sequence"/>
</dbReference>
<feature type="domain" description="AB hydrolase-1" evidence="1">
    <location>
        <begin position="28"/>
        <end position="261"/>
    </location>
</feature>
<dbReference type="SUPFAM" id="SSF53474">
    <property type="entry name" value="alpha/beta-Hydrolases"/>
    <property type="match status" value="1"/>
</dbReference>
<keyword evidence="2" id="KW-0378">Hydrolase</keyword>
<dbReference type="PANTHER" id="PTHR43433:SF4">
    <property type="entry name" value="NON-HEME CHLOROPEROXIDASE-RELATED"/>
    <property type="match status" value="1"/>
</dbReference>
<dbReference type="InterPro" id="IPR000073">
    <property type="entry name" value="AB_hydrolase_1"/>
</dbReference>
<sequence length="278" mass="30066">MTHSTAPGFIRTTDAVDLFYRDWGVGAPVLFVGGWSLPSDAWNYQMMALSRQGLRCIAFDRRGHGRSSDPGKGYDFDTLAGDLAAVIDTLDLRGVTLVAHSMGCNEVVRYLSRFGSARVARIVLMGPMTPMIMRADDNPGGLDGALFEGFREQQLNRDFPRWIDENAVPFLTPDASQGMIGWLRQMALACSHKALHDCHVAVQHADMRAELARVEVPALIIAGALDVSAPLALTAQPTAALINGARLAVYDDAAHGMFVTHAERVNADLMGFIGAAGR</sequence>
<dbReference type="GO" id="GO:0016787">
    <property type="term" value="F:hydrolase activity"/>
    <property type="evidence" value="ECO:0007669"/>
    <property type="project" value="UniProtKB-KW"/>
</dbReference>
<dbReference type="InterPro" id="IPR050471">
    <property type="entry name" value="AB_hydrolase"/>
</dbReference>
<keyword evidence="3" id="KW-1185">Reference proteome</keyword>
<dbReference type="InterPro" id="IPR029058">
    <property type="entry name" value="AB_hydrolase_fold"/>
</dbReference>
<dbReference type="EMBL" id="WHJG01000005">
    <property type="protein sequence ID" value="NHZ79130.1"/>
    <property type="molecule type" value="Genomic_DNA"/>
</dbReference>
<comment type="caution">
    <text evidence="2">The sequence shown here is derived from an EMBL/GenBank/DDBJ whole genome shotgun (WGS) entry which is preliminary data.</text>
</comment>
<organism evidence="2 3">
    <name type="scientific">Massilia frigida</name>
    <dbReference type="NCBI Taxonomy" id="2609281"/>
    <lineage>
        <taxon>Bacteria</taxon>
        <taxon>Pseudomonadati</taxon>
        <taxon>Pseudomonadota</taxon>
        <taxon>Betaproteobacteria</taxon>
        <taxon>Burkholderiales</taxon>
        <taxon>Oxalobacteraceae</taxon>
        <taxon>Telluria group</taxon>
        <taxon>Massilia</taxon>
    </lineage>
</organism>
<evidence type="ECO:0000313" key="2">
    <source>
        <dbReference type="EMBL" id="NHZ79130.1"/>
    </source>
</evidence>
<proteinExistence type="predicted"/>